<evidence type="ECO:0000313" key="2">
    <source>
        <dbReference type="Proteomes" id="UP000479000"/>
    </source>
</evidence>
<reference evidence="1 2" key="1">
    <citation type="submission" date="2020-02" db="EMBL/GenBank/DDBJ databases">
        <authorList>
            <person name="Ferguson B K."/>
        </authorList>
    </citation>
    <scope>NUCLEOTIDE SEQUENCE [LARGE SCALE GENOMIC DNA]</scope>
</reference>
<protein>
    <submittedName>
        <fullName evidence="1">Uncharacterized protein</fullName>
    </submittedName>
</protein>
<proteinExistence type="predicted"/>
<keyword evidence="2" id="KW-1185">Reference proteome</keyword>
<evidence type="ECO:0000313" key="1">
    <source>
        <dbReference type="EMBL" id="CAB0006892.1"/>
    </source>
</evidence>
<feature type="non-terminal residue" evidence="1">
    <location>
        <position position="56"/>
    </location>
</feature>
<dbReference type="Proteomes" id="UP000479000">
    <property type="component" value="Unassembled WGS sequence"/>
</dbReference>
<sequence length="56" mass="6706">MKCERMSMESKKNKKVKIGPVEVVKSAKIKKPCQYESVEFFERTIRPNHHLNYHEN</sequence>
<dbReference type="EMBL" id="CADCXU010018511">
    <property type="protein sequence ID" value="CAB0006892.1"/>
    <property type="molecule type" value="Genomic_DNA"/>
</dbReference>
<gene>
    <name evidence="1" type="ORF">NTEN_LOCUS12329</name>
</gene>
<accession>A0A6H5GTG3</accession>
<name>A0A6H5GTG3_9HEMI</name>
<organism evidence="1 2">
    <name type="scientific">Nesidiocoris tenuis</name>
    <dbReference type="NCBI Taxonomy" id="355587"/>
    <lineage>
        <taxon>Eukaryota</taxon>
        <taxon>Metazoa</taxon>
        <taxon>Ecdysozoa</taxon>
        <taxon>Arthropoda</taxon>
        <taxon>Hexapoda</taxon>
        <taxon>Insecta</taxon>
        <taxon>Pterygota</taxon>
        <taxon>Neoptera</taxon>
        <taxon>Paraneoptera</taxon>
        <taxon>Hemiptera</taxon>
        <taxon>Heteroptera</taxon>
        <taxon>Panheteroptera</taxon>
        <taxon>Cimicomorpha</taxon>
        <taxon>Miridae</taxon>
        <taxon>Dicyphina</taxon>
        <taxon>Nesidiocoris</taxon>
    </lineage>
</organism>
<dbReference type="AlphaFoldDB" id="A0A6H5GTG3"/>